<comment type="caution">
    <text evidence="2">The sequence shown here is derived from an EMBL/GenBank/DDBJ whole genome shotgun (WGS) entry which is preliminary data.</text>
</comment>
<reference evidence="2 3" key="1">
    <citation type="submission" date="2019-02" db="EMBL/GenBank/DDBJ databases">
        <title>Genome sequencing of the rare red list fungi Antrodiella citrinella (Flaviporus citrinellus).</title>
        <authorList>
            <person name="Buettner E."/>
            <person name="Kellner H."/>
        </authorList>
    </citation>
    <scope>NUCLEOTIDE SEQUENCE [LARGE SCALE GENOMIC DNA]</scope>
    <source>
        <strain evidence="2 3">DSM 108506</strain>
    </source>
</reference>
<keyword evidence="3" id="KW-1185">Reference proteome</keyword>
<evidence type="ECO:0000313" key="2">
    <source>
        <dbReference type="EMBL" id="THH28534.1"/>
    </source>
</evidence>
<name>A0A4S4MQX4_9APHY</name>
<dbReference type="AlphaFoldDB" id="A0A4S4MQX4"/>
<dbReference type="Proteomes" id="UP000308730">
    <property type="component" value="Unassembled WGS sequence"/>
</dbReference>
<organism evidence="2 3">
    <name type="scientific">Antrodiella citrinella</name>
    <dbReference type="NCBI Taxonomy" id="2447956"/>
    <lineage>
        <taxon>Eukaryota</taxon>
        <taxon>Fungi</taxon>
        <taxon>Dikarya</taxon>
        <taxon>Basidiomycota</taxon>
        <taxon>Agaricomycotina</taxon>
        <taxon>Agaricomycetes</taxon>
        <taxon>Polyporales</taxon>
        <taxon>Steccherinaceae</taxon>
        <taxon>Antrodiella</taxon>
    </lineage>
</organism>
<sequence length="1138" mass="127651">MVLSSQRWGQHINTGLRRDLYRILASNATTPHSEPLFPSVMCIGENSAPHAEHYLNAQLGALWENAVECVSHHGKGLKPSDNQKYSFSLAEYYYGKHRAKGQASKADMMFYASFDKPRIEFICNHDAIIHLTLKEGHYNTDFARATDSRVSAVHEHNHSFNNVQASFRVSFGITGLRGKDGKIGGGNHVIKLFTFDFQKARMISIESNEEIGKQAISFYLLHYLHFLSNAGHHVLFSLPDFDDDTLSISIDFSTMSNATVPVNEISGVSVEKVNAFLSTAWLKSAMLAASHQTSTDVKAALAEYRSTSSVHGSDVHFHVKLGAPRVKALCDQEVIMYFTIDDLYIYDGDDFTVEPRQSFQNWEIAVLINVVTTSEEEGNVTRCRLDFETGRYVRHYCTFPGLDEGNAEVVRVWTRVVEFFTTEYFDILESAQYNVVYHHDHRWPKPAPIPSIGGFGTGYGEGEIDIDIATVDASWDETTEVLDDGLGVSTGVITGDAGWKEISEKVDMDGFDQIMAISQGGIIAHFLTLWNNSRTSVEASLVKWAYDDYFEATFKPMTMRLLSNGRAIVWIHLQEGFLRTLRNWLPWSEGTKYSFEDWSLAFEVDIKMCDHAELHEMASWWYTKFEGSVAYKEHGTYSDRVLKHIYLDFRSAEFVHEFSSFEGLFQSYDKRPIDKVQAIVTYIKNHYFEQITSSGYHILNTIPVWKTGSTPPSYGLTSITYHVYCKHVLERHTWGAFSKADEPVIILLGMTGFRPLPSLTLKFSTNWIAQAIKGVSYGTVSLSKRVFMEERLLTLLARINALTTIVPLFAGVDNGAWRLELTTWAKHEIRKSRACNWVAVQGEGGLLKYKWEHRDEWNYEHEGSDHITNGRYTTSCITKNYLEIPTTFNKGALEIKLQGNATVTMGYKGVSGTWGTQASARWSTSLVIRSDAGGIRVDLVGSATPVFSQSESETKTAVVYTDPETLLKSQLPGTVELSEVINELKTFEGAWHTCYPGLSAYELTQPLFNAKGDLLFKLRPFGVVPRALAKPIPATVGTTTTATASGTASRRTTIIKTRPSLHSQHSRTSFLHKVKEIAHTVLVGEHAHPGPGNGHRNVNSKKKFKNGNADDVDSDISDEEEQGEFTQASEEPTPFAVI</sequence>
<feature type="compositionally biased region" description="Acidic residues" evidence="1">
    <location>
        <begin position="1110"/>
        <end position="1123"/>
    </location>
</feature>
<evidence type="ECO:0000256" key="1">
    <source>
        <dbReference type="SAM" id="MobiDB-lite"/>
    </source>
</evidence>
<accession>A0A4S4MQX4</accession>
<dbReference type="OrthoDB" id="5429442at2759"/>
<evidence type="ECO:0000313" key="3">
    <source>
        <dbReference type="Proteomes" id="UP000308730"/>
    </source>
</evidence>
<feature type="region of interest" description="Disordered" evidence="1">
    <location>
        <begin position="1085"/>
        <end position="1138"/>
    </location>
</feature>
<proteinExistence type="predicted"/>
<dbReference type="EMBL" id="SGPM01000173">
    <property type="protein sequence ID" value="THH28534.1"/>
    <property type="molecule type" value="Genomic_DNA"/>
</dbReference>
<protein>
    <submittedName>
        <fullName evidence="2">Uncharacterized protein</fullName>
    </submittedName>
</protein>
<gene>
    <name evidence="2" type="ORF">EUX98_g5660</name>
</gene>